<accession>A0A1J1I0M4</accession>
<organism evidence="1 2">
    <name type="scientific">Clunio marinus</name>
    <dbReference type="NCBI Taxonomy" id="568069"/>
    <lineage>
        <taxon>Eukaryota</taxon>
        <taxon>Metazoa</taxon>
        <taxon>Ecdysozoa</taxon>
        <taxon>Arthropoda</taxon>
        <taxon>Hexapoda</taxon>
        <taxon>Insecta</taxon>
        <taxon>Pterygota</taxon>
        <taxon>Neoptera</taxon>
        <taxon>Endopterygota</taxon>
        <taxon>Diptera</taxon>
        <taxon>Nematocera</taxon>
        <taxon>Chironomoidea</taxon>
        <taxon>Chironomidae</taxon>
        <taxon>Clunio</taxon>
    </lineage>
</organism>
<dbReference type="EMBL" id="CVRI01000036">
    <property type="protein sequence ID" value="CRK93132.1"/>
    <property type="molecule type" value="Genomic_DNA"/>
</dbReference>
<sequence length="97" mass="11577">MLMKMSKVNPKVTLQKYSIIAMVSKPRIFFCNLYENVIKDFFLIILKRLLQCEVSLLDKLIIVWFLRVKFIGVTLKICMNSHVLRWHRDFSASDHRC</sequence>
<dbReference type="AlphaFoldDB" id="A0A1J1I0M4"/>
<keyword evidence="2" id="KW-1185">Reference proteome</keyword>
<proteinExistence type="predicted"/>
<dbReference type="Proteomes" id="UP000183832">
    <property type="component" value="Unassembled WGS sequence"/>
</dbReference>
<protein>
    <submittedName>
        <fullName evidence="1">CLUMA_CG006633, isoform A</fullName>
    </submittedName>
</protein>
<evidence type="ECO:0000313" key="1">
    <source>
        <dbReference type="EMBL" id="CRK93132.1"/>
    </source>
</evidence>
<gene>
    <name evidence="1" type="ORF">CLUMA_CG006633</name>
</gene>
<evidence type="ECO:0000313" key="2">
    <source>
        <dbReference type="Proteomes" id="UP000183832"/>
    </source>
</evidence>
<reference evidence="1 2" key="1">
    <citation type="submission" date="2015-04" db="EMBL/GenBank/DDBJ databases">
        <authorList>
            <person name="Syromyatnikov M.Y."/>
            <person name="Popov V.N."/>
        </authorList>
    </citation>
    <scope>NUCLEOTIDE SEQUENCE [LARGE SCALE GENOMIC DNA]</scope>
</reference>
<name>A0A1J1I0M4_9DIPT</name>